<dbReference type="STRING" id="246404.A0A507EIW4"/>
<dbReference type="GO" id="GO:0005385">
    <property type="term" value="F:zinc ion transmembrane transporter activity"/>
    <property type="evidence" value="ECO:0007669"/>
    <property type="project" value="TreeGrafter"/>
</dbReference>
<dbReference type="OrthoDB" id="9944568at2759"/>
<feature type="compositionally biased region" description="Basic and acidic residues" evidence="8">
    <location>
        <begin position="571"/>
        <end position="588"/>
    </location>
</feature>
<evidence type="ECO:0000256" key="5">
    <source>
        <dbReference type="ARBA" id="ARBA00022833"/>
    </source>
</evidence>
<dbReference type="NCBIfam" id="TIGR01297">
    <property type="entry name" value="CDF"/>
    <property type="match status" value="2"/>
</dbReference>
<evidence type="ECO:0000256" key="6">
    <source>
        <dbReference type="ARBA" id="ARBA00022989"/>
    </source>
</evidence>
<feature type="compositionally biased region" description="Basic and acidic residues" evidence="8">
    <location>
        <begin position="245"/>
        <end position="270"/>
    </location>
</feature>
<accession>A0A507EIW4</accession>
<evidence type="ECO:0008006" key="14">
    <source>
        <dbReference type="Google" id="ProtNLM"/>
    </source>
</evidence>
<evidence type="ECO:0000259" key="11">
    <source>
        <dbReference type="Pfam" id="PF16916"/>
    </source>
</evidence>
<evidence type="ECO:0000313" key="13">
    <source>
        <dbReference type="Proteomes" id="UP000320333"/>
    </source>
</evidence>
<keyword evidence="5" id="KW-0862">Zinc</keyword>
<dbReference type="EMBL" id="QEAP01000584">
    <property type="protein sequence ID" value="TPX63774.1"/>
    <property type="molecule type" value="Genomic_DNA"/>
</dbReference>
<reference evidence="12 13" key="1">
    <citation type="journal article" date="2019" name="Sci. Rep.">
        <title>Comparative genomics of chytrid fungi reveal insights into the obligate biotrophic and pathogenic lifestyle of Synchytrium endobioticum.</title>
        <authorList>
            <person name="van de Vossenberg B.T.L.H."/>
            <person name="Warris S."/>
            <person name="Nguyen H.D.T."/>
            <person name="van Gent-Pelzer M.P.E."/>
            <person name="Joly D.L."/>
            <person name="van de Geest H.C."/>
            <person name="Bonants P.J.M."/>
            <person name="Smith D.S."/>
            <person name="Levesque C.A."/>
            <person name="van der Lee T.A.J."/>
        </authorList>
    </citation>
    <scope>NUCLEOTIDE SEQUENCE [LARGE SCALE GENOMIC DNA]</scope>
    <source>
        <strain evidence="12 13">CBS 675.73</strain>
    </source>
</reference>
<comment type="caution">
    <text evidence="12">The sequence shown here is derived from an EMBL/GenBank/DDBJ whole genome shotgun (WGS) entry which is preliminary data.</text>
</comment>
<feature type="transmembrane region" description="Helical" evidence="9">
    <location>
        <begin position="36"/>
        <end position="57"/>
    </location>
</feature>
<evidence type="ECO:0000256" key="7">
    <source>
        <dbReference type="ARBA" id="ARBA00023136"/>
    </source>
</evidence>
<keyword evidence="3" id="KW-0813">Transport</keyword>
<dbReference type="Pfam" id="PF16916">
    <property type="entry name" value="ZT_dimer"/>
    <property type="match status" value="1"/>
</dbReference>
<feature type="domain" description="Cation efflux protein cytoplasmic" evidence="11">
    <location>
        <begin position="372"/>
        <end position="449"/>
    </location>
</feature>
<feature type="compositionally biased region" description="Basic residues" evidence="8">
    <location>
        <begin position="282"/>
        <end position="298"/>
    </location>
</feature>
<evidence type="ECO:0000256" key="1">
    <source>
        <dbReference type="ARBA" id="ARBA00004141"/>
    </source>
</evidence>
<dbReference type="InterPro" id="IPR027470">
    <property type="entry name" value="Cation_efflux_CTD"/>
</dbReference>
<feature type="transmembrane region" description="Helical" evidence="9">
    <location>
        <begin position="344"/>
        <end position="368"/>
    </location>
</feature>
<feature type="compositionally biased region" description="Basic and acidic residues" evidence="8">
    <location>
        <begin position="610"/>
        <end position="623"/>
    </location>
</feature>
<evidence type="ECO:0000256" key="3">
    <source>
        <dbReference type="ARBA" id="ARBA00022448"/>
    </source>
</evidence>
<feature type="transmembrane region" description="Helical" evidence="9">
    <location>
        <begin position="78"/>
        <end position="101"/>
    </location>
</feature>
<feature type="region of interest" description="Disordered" evidence="8">
    <location>
        <begin position="229"/>
        <end position="300"/>
    </location>
</feature>
<dbReference type="SUPFAM" id="SSF161111">
    <property type="entry name" value="Cation efflux protein transmembrane domain-like"/>
    <property type="match status" value="1"/>
</dbReference>
<sequence>MIELQREAKILIVGALTLGIFLLEIIAGYLTGSIALIADSFHMLSDVLALVIAFYAIRLAKQRVRKPQFTFGYQRAEILGAFANAVFLLALCFTIAIEAIQRFINPVGIENPKMVLIVGCVGLGVNLLGMFLFGGHVHHDHGDHGHDHHSHSHTHSHGGHGHSAKKDKKKEMEALASDPLVAAANPTVFSDDSSSNSSESVPMTEIISQPVAYHSFAQARATIIAEADRMRQSTATSSTSSTSKLQHEQHPHSHGDHGHHSHSHSHDHAETSVAVDEDDHHSHHSHHNHDHNHGHGGHSHGNMNMQGLFLHALGDALGSVGVIISSLVMMFAEGDWKYYMDPLVSLLITGLIVSSAIPLVRSAAYILLQGVPSSVSMEKLRTEILALPGVLDIHELHVWGLSDNKTVASVHVRCLDPSSNPDQSYMQIAANVKRLLHGYGIHSTTVQPEFVKRRINNGVASASAGPSHEAGSVAGDEDFEDGCLLKCEGGECNEQVCCPDENALVALENKDVAQVANNTAGATPAAWLVSNKHDGSSVAVPASPVETGGAWLKRVTPFKLGKKDSQLDVVDADRAESSSKSNLHEHSHGSSNHVSKVGDAHFSHGHSSSHGHDHSDGHSHDHH</sequence>
<evidence type="ECO:0000259" key="10">
    <source>
        <dbReference type="Pfam" id="PF01545"/>
    </source>
</evidence>
<keyword evidence="6 9" id="KW-1133">Transmembrane helix</keyword>
<dbReference type="PANTHER" id="PTHR45820:SF4">
    <property type="entry name" value="ZINC TRANSPORTER 63C, ISOFORM F"/>
    <property type="match status" value="1"/>
</dbReference>
<dbReference type="PANTHER" id="PTHR45820">
    <property type="entry name" value="FI23527P1"/>
    <property type="match status" value="1"/>
</dbReference>
<keyword evidence="13" id="KW-1185">Reference proteome</keyword>
<dbReference type="InterPro" id="IPR002524">
    <property type="entry name" value="Cation_efflux"/>
</dbReference>
<feature type="transmembrane region" description="Helical" evidence="9">
    <location>
        <begin position="308"/>
        <end position="332"/>
    </location>
</feature>
<evidence type="ECO:0000256" key="2">
    <source>
        <dbReference type="ARBA" id="ARBA00008873"/>
    </source>
</evidence>
<feature type="domain" description="Cation efflux protein transmembrane" evidence="10">
    <location>
        <begin position="11"/>
        <end position="177"/>
    </location>
</feature>
<dbReference type="Gene3D" id="1.20.1510.10">
    <property type="entry name" value="Cation efflux protein transmembrane domain"/>
    <property type="match status" value="2"/>
</dbReference>
<keyword evidence="7 9" id="KW-0472">Membrane</keyword>
<gene>
    <name evidence="12" type="ORF">CcCBS67573_g08588</name>
</gene>
<organism evidence="12 13">
    <name type="scientific">Chytriomyces confervae</name>
    <dbReference type="NCBI Taxonomy" id="246404"/>
    <lineage>
        <taxon>Eukaryota</taxon>
        <taxon>Fungi</taxon>
        <taxon>Fungi incertae sedis</taxon>
        <taxon>Chytridiomycota</taxon>
        <taxon>Chytridiomycota incertae sedis</taxon>
        <taxon>Chytridiomycetes</taxon>
        <taxon>Chytridiales</taxon>
        <taxon>Chytriomycetaceae</taxon>
        <taxon>Chytriomyces</taxon>
    </lineage>
</organism>
<feature type="region of interest" description="Disordered" evidence="8">
    <location>
        <begin position="142"/>
        <end position="171"/>
    </location>
</feature>
<proteinExistence type="inferred from homology"/>
<feature type="compositionally biased region" description="Basic residues" evidence="8">
    <location>
        <begin position="147"/>
        <end position="168"/>
    </location>
</feature>
<keyword evidence="4 9" id="KW-0812">Transmembrane</keyword>
<feature type="compositionally biased region" description="Low complexity" evidence="8">
    <location>
        <begin position="233"/>
        <end position="243"/>
    </location>
</feature>
<evidence type="ECO:0000256" key="4">
    <source>
        <dbReference type="ARBA" id="ARBA00022692"/>
    </source>
</evidence>
<dbReference type="AlphaFoldDB" id="A0A507EIW4"/>
<dbReference type="SUPFAM" id="SSF160240">
    <property type="entry name" value="Cation efflux protein cytoplasmic domain-like"/>
    <property type="match status" value="1"/>
</dbReference>
<evidence type="ECO:0000256" key="9">
    <source>
        <dbReference type="SAM" id="Phobius"/>
    </source>
</evidence>
<name>A0A507EIW4_9FUNG</name>
<dbReference type="GO" id="GO:0006882">
    <property type="term" value="P:intracellular zinc ion homeostasis"/>
    <property type="evidence" value="ECO:0007669"/>
    <property type="project" value="TreeGrafter"/>
</dbReference>
<feature type="domain" description="Cation efflux protein transmembrane" evidence="10">
    <location>
        <begin position="294"/>
        <end position="368"/>
    </location>
</feature>
<evidence type="ECO:0000256" key="8">
    <source>
        <dbReference type="SAM" id="MobiDB-lite"/>
    </source>
</evidence>
<evidence type="ECO:0000313" key="12">
    <source>
        <dbReference type="EMBL" id="TPX63774.1"/>
    </source>
</evidence>
<dbReference type="InterPro" id="IPR027469">
    <property type="entry name" value="Cation_efflux_TMD_sf"/>
</dbReference>
<dbReference type="Pfam" id="PF01545">
    <property type="entry name" value="Cation_efflux"/>
    <property type="match status" value="2"/>
</dbReference>
<dbReference type="InterPro" id="IPR036837">
    <property type="entry name" value="Cation_efflux_CTD_sf"/>
</dbReference>
<feature type="transmembrane region" description="Helical" evidence="9">
    <location>
        <begin position="12"/>
        <end position="30"/>
    </location>
</feature>
<comment type="subcellular location">
    <subcellularLocation>
        <location evidence="1">Membrane</location>
        <topology evidence="1">Multi-pass membrane protein</topology>
    </subcellularLocation>
</comment>
<feature type="region of interest" description="Disordered" evidence="8">
    <location>
        <begin position="571"/>
        <end position="623"/>
    </location>
</feature>
<dbReference type="GO" id="GO:0016020">
    <property type="term" value="C:membrane"/>
    <property type="evidence" value="ECO:0007669"/>
    <property type="project" value="UniProtKB-SubCell"/>
</dbReference>
<dbReference type="InterPro" id="IPR058533">
    <property type="entry name" value="Cation_efflux_TM"/>
</dbReference>
<feature type="transmembrane region" description="Helical" evidence="9">
    <location>
        <begin position="113"/>
        <end position="133"/>
    </location>
</feature>
<protein>
    <recommendedName>
        <fullName evidence="14">Cation efflux protein</fullName>
    </recommendedName>
</protein>
<comment type="similarity">
    <text evidence="2">Belongs to the cation diffusion facilitator (CDF) transporter (TC 2.A.4) family. SLC30A subfamily.</text>
</comment>
<dbReference type="Proteomes" id="UP000320333">
    <property type="component" value="Unassembled WGS sequence"/>
</dbReference>